<name>A0A916SC86_9MICO</name>
<evidence type="ECO:0008006" key="3">
    <source>
        <dbReference type="Google" id="ProtNLM"/>
    </source>
</evidence>
<protein>
    <recommendedName>
        <fullName evidence="3">DUF4192 domain-containing protein</fullName>
    </recommendedName>
</protein>
<comment type="caution">
    <text evidence="1">The sequence shown here is derived from an EMBL/GenBank/DDBJ whole genome shotgun (WGS) entry which is preliminary data.</text>
</comment>
<accession>A0A916SC86</accession>
<dbReference type="AlphaFoldDB" id="A0A916SC86"/>
<reference evidence="1" key="2">
    <citation type="submission" date="2020-09" db="EMBL/GenBank/DDBJ databases">
        <authorList>
            <person name="Sun Q."/>
            <person name="Zhou Y."/>
        </authorList>
    </citation>
    <scope>NUCLEOTIDE SEQUENCE</scope>
    <source>
        <strain evidence="1">CGMCC 1.12813</strain>
    </source>
</reference>
<sequence>MPTVTAANAADFLAVVPHLVGFEPRNSIVFVAFRGRRTCGALRFDLPRFDLPGFDLPGPAGSDDAGRRLHKRVATTLVGTLSKLQGVDAVVPVVFTDEGFGGSGPPREHFVAAVAARLEFSGFTVRDALCVASDGWGSYLDDRCPAEGRPLAAIERSGVLDGLSADALRPLGDVAGWAALPDVGAIDCERVAKLVLRFAALVDGTPGCPIDPRVARAIGLPRAQGPGDVPSTLEAILRIDPGRIEPAAAAFVIAVVRSPALRDVVMLQWAFDLETGERVLADAHRFALGAPADALPTAGLMLGRGPRPDPARVETAISLIKTIAALAPRRARPPLLCMLAWLNWALGRSSVANEFVCASEAIDADYSLAEVLRMVLERGILPEWAFAGG</sequence>
<dbReference type="RefSeq" id="WP_188509008.1">
    <property type="nucleotide sequence ID" value="NZ_BMGB01000001.1"/>
</dbReference>
<dbReference type="Pfam" id="PF13830">
    <property type="entry name" value="DUF4192"/>
    <property type="match status" value="1"/>
</dbReference>
<gene>
    <name evidence="1" type="ORF">GCM10010979_03700</name>
</gene>
<dbReference type="Proteomes" id="UP000606922">
    <property type="component" value="Unassembled WGS sequence"/>
</dbReference>
<reference evidence="1" key="1">
    <citation type="journal article" date="2014" name="Int. J. Syst. Evol. Microbiol.">
        <title>Complete genome sequence of Corynebacterium casei LMG S-19264T (=DSM 44701T), isolated from a smear-ripened cheese.</title>
        <authorList>
            <consortium name="US DOE Joint Genome Institute (JGI-PGF)"/>
            <person name="Walter F."/>
            <person name="Albersmeier A."/>
            <person name="Kalinowski J."/>
            <person name="Ruckert C."/>
        </authorList>
    </citation>
    <scope>NUCLEOTIDE SEQUENCE</scope>
    <source>
        <strain evidence="1">CGMCC 1.12813</strain>
    </source>
</reference>
<keyword evidence="2" id="KW-1185">Reference proteome</keyword>
<evidence type="ECO:0000313" key="2">
    <source>
        <dbReference type="Proteomes" id="UP000606922"/>
    </source>
</evidence>
<dbReference type="EMBL" id="BMGB01000001">
    <property type="protein sequence ID" value="GGA92338.1"/>
    <property type="molecule type" value="Genomic_DNA"/>
</dbReference>
<organism evidence="1 2">
    <name type="scientific">Conyzicola nivalis</name>
    <dbReference type="NCBI Taxonomy" id="1477021"/>
    <lineage>
        <taxon>Bacteria</taxon>
        <taxon>Bacillati</taxon>
        <taxon>Actinomycetota</taxon>
        <taxon>Actinomycetes</taxon>
        <taxon>Micrococcales</taxon>
        <taxon>Microbacteriaceae</taxon>
        <taxon>Conyzicola</taxon>
    </lineage>
</organism>
<dbReference type="InterPro" id="IPR025447">
    <property type="entry name" value="DUF4192"/>
</dbReference>
<proteinExistence type="predicted"/>
<evidence type="ECO:0000313" key="1">
    <source>
        <dbReference type="EMBL" id="GGA92338.1"/>
    </source>
</evidence>